<comment type="caution">
    <text evidence="3">The sequence shown here is derived from an EMBL/GenBank/DDBJ whole genome shotgun (WGS) entry which is preliminary data.</text>
</comment>
<dbReference type="AlphaFoldDB" id="A0ABD3R812"/>
<sequence length="356" mass="39655">MSYPDVQVSWVRQEGPFPDDDDDKDTENSDPQQLGPFSSPTRVGEITKLHAQTEVKLKRTKQAIHIMPSDIMTDDIDIGLLREALTAKSAQTASLKTKLEEAERQVQSATKKLQCEQGEKEMLRMAKQELESQVSTLASDKEFVVTEQDLLMEEKDSVISKSLEKIEQLLEDHRQQALMVSELQGQLAEMKEEATTRAAAEDCALTLELSFGVERQEAADRLSEMKGELEATQEANTKLAGQTAFLQKKIDDITKLLTEKGLAFEEATATINALKEDALSAKSQLSAEADDLRNAKNALNERVNTLEGDLAAQWLAAKEKYQLLEIPNDDIAHLSKTNNDLNHMNEELQASLGRLT</sequence>
<gene>
    <name evidence="3" type="ORF">ACHAXA_007245</name>
</gene>
<evidence type="ECO:0000256" key="2">
    <source>
        <dbReference type="SAM" id="MobiDB-lite"/>
    </source>
</evidence>
<evidence type="ECO:0000313" key="4">
    <source>
        <dbReference type="Proteomes" id="UP001530377"/>
    </source>
</evidence>
<keyword evidence="4" id="KW-1185">Reference proteome</keyword>
<organism evidence="3 4">
    <name type="scientific">Cyclostephanos tholiformis</name>
    <dbReference type="NCBI Taxonomy" id="382380"/>
    <lineage>
        <taxon>Eukaryota</taxon>
        <taxon>Sar</taxon>
        <taxon>Stramenopiles</taxon>
        <taxon>Ochrophyta</taxon>
        <taxon>Bacillariophyta</taxon>
        <taxon>Coscinodiscophyceae</taxon>
        <taxon>Thalassiosirophycidae</taxon>
        <taxon>Stephanodiscales</taxon>
        <taxon>Stephanodiscaceae</taxon>
        <taxon>Cyclostephanos</taxon>
    </lineage>
</organism>
<feature type="coiled-coil region" evidence="1">
    <location>
        <begin position="85"/>
        <end position="133"/>
    </location>
</feature>
<evidence type="ECO:0000313" key="3">
    <source>
        <dbReference type="EMBL" id="KAL3809142.1"/>
    </source>
</evidence>
<feature type="compositionally biased region" description="Polar residues" evidence="2">
    <location>
        <begin position="29"/>
        <end position="41"/>
    </location>
</feature>
<evidence type="ECO:0000256" key="1">
    <source>
        <dbReference type="SAM" id="Coils"/>
    </source>
</evidence>
<protein>
    <submittedName>
        <fullName evidence="3">Uncharacterized protein</fullName>
    </submittedName>
</protein>
<reference evidence="3 4" key="1">
    <citation type="submission" date="2024-10" db="EMBL/GenBank/DDBJ databases">
        <title>Updated reference genomes for cyclostephanoid diatoms.</title>
        <authorList>
            <person name="Roberts W.R."/>
            <person name="Alverson A.J."/>
        </authorList>
    </citation>
    <scope>NUCLEOTIDE SEQUENCE [LARGE SCALE GENOMIC DNA]</scope>
    <source>
        <strain evidence="3 4">AJA228-03</strain>
    </source>
</reference>
<keyword evidence="1" id="KW-0175">Coiled coil</keyword>
<feature type="coiled-coil region" evidence="1">
    <location>
        <begin position="173"/>
        <end position="351"/>
    </location>
</feature>
<dbReference type="EMBL" id="JALLPB020000437">
    <property type="protein sequence ID" value="KAL3809142.1"/>
    <property type="molecule type" value="Genomic_DNA"/>
</dbReference>
<feature type="region of interest" description="Disordered" evidence="2">
    <location>
        <begin position="1"/>
        <end position="41"/>
    </location>
</feature>
<name>A0ABD3R812_9STRA</name>
<dbReference type="Proteomes" id="UP001530377">
    <property type="component" value="Unassembled WGS sequence"/>
</dbReference>
<accession>A0ABD3R812</accession>
<proteinExistence type="predicted"/>